<feature type="domain" description="Secretion system C-terminal sorting" evidence="9">
    <location>
        <begin position="306"/>
        <end position="374"/>
    </location>
</feature>
<evidence type="ECO:0000256" key="4">
    <source>
        <dbReference type="ARBA" id="ARBA00022729"/>
    </source>
</evidence>
<evidence type="ECO:0008006" key="12">
    <source>
        <dbReference type="Google" id="ProtNLM"/>
    </source>
</evidence>
<evidence type="ECO:0000256" key="6">
    <source>
        <dbReference type="ARBA" id="ARBA00023277"/>
    </source>
</evidence>
<evidence type="ECO:0000256" key="2">
    <source>
        <dbReference type="ARBA" id="ARBA00022525"/>
    </source>
</evidence>
<dbReference type="EMBL" id="BAAAFH010000011">
    <property type="protein sequence ID" value="GAA0875624.1"/>
    <property type="molecule type" value="Genomic_DNA"/>
</dbReference>
<evidence type="ECO:0000256" key="7">
    <source>
        <dbReference type="ARBA" id="ARBA00023326"/>
    </source>
</evidence>
<accession>A0ABP3Y4I6</accession>
<gene>
    <name evidence="10" type="ORF">GCM10009118_20330</name>
</gene>
<dbReference type="SUPFAM" id="SSF53474">
    <property type="entry name" value="alpha/beta-Hydrolases"/>
    <property type="match status" value="1"/>
</dbReference>
<dbReference type="Pfam" id="PF18962">
    <property type="entry name" value="Por_Secre_tail"/>
    <property type="match status" value="1"/>
</dbReference>
<dbReference type="InterPro" id="IPR003140">
    <property type="entry name" value="PLipase/COase/thioEstase"/>
</dbReference>
<organism evidence="10 11">
    <name type="scientific">Wandonia haliotis</name>
    <dbReference type="NCBI Taxonomy" id="574963"/>
    <lineage>
        <taxon>Bacteria</taxon>
        <taxon>Pseudomonadati</taxon>
        <taxon>Bacteroidota</taxon>
        <taxon>Flavobacteriia</taxon>
        <taxon>Flavobacteriales</taxon>
        <taxon>Crocinitomicaceae</taxon>
        <taxon>Wandonia</taxon>
    </lineage>
</organism>
<keyword evidence="11" id="KW-1185">Reference proteome</keyword>
<evidence type="ECO:0000259" key="8">
    <source>
        <dbReference type="Pfam" id="PF02230"/>
    </source>
</evidence>
<reference evidence="11" key="1">
    <citation type="journal article" date="2019" name="Int. J. Syst. Evol. Microbiol.">
        <title>The Global Catalogue of Microorganisms (GCM) 10K type strain sequencing project: providing services to taxonomists for standard genome sequencing and annotation.</title>
        <authorList>
            <consortium name="The Broad Institute Genomics Platform"/>
            <consortium name="The Broad Institute Genome Sequencing Center for Infectious Disease"/>
            <person name="Wu L."/>
            <person name="Ma J."/>
        </authorList>
    </citation>
    <scope>NUCLEOTIDE SEQUENCE [LARGE SCALE GENOMIC DNA]</scope>
    <source>
        <strain evidence="11">JCM 16083</strain>
    </source>
</reference>
<dbReference type="NCBIfam" id="TIGR04183">
    <property type="entry name" value="Por_Secre_tail"/>
    <property type="match status" value="1"/>
</dbReference>
<keyword evidence="7" id="KW-0624">Polysaccharide degradation</keyword>
<keyword evidence="6" id="KW-0119">Carbohydrate metabolism</keyword>
<keyword evidence="4" id="KW-0732">Signal</keyword>
<name>A0ABP3Y4I6_9FLAO</name>
<dbReference type="InterPro" id="IPR026444">
    <property type="entry name" value="Secre_tail"/>
</dbReference>
<dbReference type="InterPro" id="IPR043595">
    <property type="entry name" value="FaeB/C/D"/>
</dbReference>
<evidence type="ECO:0000313" key="11">
    <source>
        <dbReference type="Proteomes" id="UP001501126"/>
    </source>
</evidence>
<evidence type="ECO:0000256" key="5">
    <source>
        <dbReference type="ARBA" id="ARBA00022801"/>
    </source>
</evidence>
<proteinExistence type="predicted"/>
<feature type="domain" description="Phospholipase/carboxylesterase/thioesterase" evidence="8">
    <location>
        <begin position="113"/>
        <end position="194"/>
    </location>
</feature>
<keyword evidence="5" id="KW-0378">Hydrolase</keyword>
<keyword evidence="2" id="KW-0964">Secreted</keyword>
<dbReference type="Proteomes" id="UP001501126">
    <property type="component" value="Unassembled WGS sequence"/>
</dbReference>
<evidence type="ECO:0000256" key="3">
    <source>
        <dbReference type="ARBA" id="ARBA00022651"/>
    </source>
</evidence>
<protein>
    <recommendedName>
        <fullName evidence="12">Feruloyl esterase</fullName>
    </recommendedName>
</protein>
<dbReference type="InterPro" id="IPR029058">
    <property type="entry name" value="AB_hydrolase_fold"/>
</dbReference>
<dbReference type="PANTHER" id="PTHR38050:SF2">
    <property type="entry name" value="FERULOYL ESTERASE C-RELATED"/>
    <property type="match status" value="1"/>
</dbReference>
<keyword evidence="3" id="KW-0858">Xylan degradation</keyword>
<dbReference type="PANTHER" id="PTHR38050">
    <property type="match status" value="1"/>
</dbReference>
<dbReference type="RefSeq" id="WP_343787304.1">
    <property type="nucleotide sequence ID" value="NZ_BAAAFH010000011.1"/>
</dbReference>
<dbReference type="Gene3D" id="3.40.50.1820">
    <property type="entry name" value="alpha/beta hydrolase"/>
    <property type="match status" value="1"/>
</dbReference>
<dbReference type="Pfam" id="PF02230">
    <property type="entry name" value="Abhydrolase_2"/>
    <property type="match status" value="1"/>
</dbReference>
<sequence>MKLFTTIGSFFCALVAFSQTTIDHTLQHGGLTREYRLYIPASYDGTESVPLLFNLHGYTSNNVQQEVYADFRPIADTANFIIVHPNGTLDLGGNRYWNAFNIPGGVDDVGFLSTLIDEISQSYTIDMNRVYSTGMSNGGFMSYELACALGYRITAVASVTGAMPKNRPSTCNPPHPVPAMQIHGTADPTVPYNGNAQQESIEDVVDYWVGQTGCNPVPVVTQVPDVNTTDGCTAEQYVYSGGIGGATVEFFKIQGGGHTWPGAPIDIGVTNHDFDASVEIWRFFSKYKTTDLVSFEEQEEAVEFTLYPNPTEGNYTLGGAVETIRSVRVLDTSGKVIETYEGNAIPAELEIKQSGMYFVQIETVVDTIIRKLIVR</sequence>
<evidence type="ECO:0000259" key="9">
    <source>
        <dbReference type="Pfam" id="PF18962"/>
    </source>
</evidence>
<comment type="subcellular location">
    <subcellularLocation>
        <location evidence="1">Secreted</location>
    </subcellularLocation>
</comment>
<evidence type="ECO:0000256" key="1">
    <source>
        <dbReference type="ARBA" id="ARBA00004613"/>
    </source>
</evidence>
<comment type="caution">
    <text evidence="10">The sequence shown here is derived from an EMBL/GenBank/DDBJ whole genome shotgun (WGS) entry which is preliminary data.</text>
</comment>
<evidence type="ECO:0000313" key="10">
    <source>
        <dbReference type="EMBL" id="GAA0875624.1"/>
    </source>
</evidence>